<dbReference type="EMBL" id="KQ086118">
    <property type="protein sequence ID" value="KLO07821.1"/>
    <property type="molecule type" value="Genomic_DNA"/>
</dbReference>
<organism evidence="1 2">
    <name type="scientific">Schizopora paradoxa</name>
    <dbReference type="NCBI Taxonomy" id="27342"/>
    <lineage>
        <taxon>Eukaryota</taxon>
        <taxon>Fungi</taxon>
        <taxon>Dikarya</taxon>
        <taxon>Basidiomycota</taxon>
        <taxon>Agaricomycotina</taxon>
        <taxon>Agaricomycetes</taxon>
        <taxon>Hymenochaetales</taxon>
        <taxon>Schizoporaceae</taxon>
        <taxon>Schizopora</taxon>
    </lineage>
</organism>
<dbReference type="InParanoid" id="A0A0H2RSI7"/>
<dbReference type="Proteomes" id="UP000053477">
    <property type="component" value="Unassembled WGS sequence"/>
</dbReference>
<keyword evidence="2" id="KW-1185">Reference proteome</keyword>
<dbReference type="OrthoDB" id="3265918at2759"/>
<dbReference type="STRING" id="27342.A0A0H2RSI7"/>
<reference evidence="1 2" key="1">
    <citation type="submission" date="2015-04" db="EMBL/GenBank/DDBJ databases">
        <title>Complete genome sequence of Schizopora paradoxa KUC8140, a cosmopolitan wood degrader in East Asia.</title>
        <authorList>
            <consortium name="DOE Joint Genome Institute"/>
            <person name="Min B."/>
            <person name="Park H."/>
            <person name="Jang Y."/>
            <person name="Kim J.-J."/>
            <person name="Kim K.H."/>
            <person name="Pangilinan J."/>
            <person name="Lipzen A."/>
            <person name="Riley R."/>
            <person name="Grigoriev I.V."/>
            <person name="Spatafora J.W."/>
            <person name="Choi I.-G."/>
        </authorList>
    </citation>
    <scope>NUCLEOTIDE SEQUENCE [LARGE SCALE GENOMIC DNA]</scope>
    <source>
        <strain evidence="1 2">KUC8140</strain>
    </source>
</reference>
<name>A0A0H2RSI7_9AGAM</name>
<sequence length="323" mass="36483">MSASLRLDRLTKSTKHLSFISSPGNIGDLAYSKTLFPRKTPIHSKQRNFAPPKTPSAITPAFTLKAVPKVLLARHADGTFEFGNLLKRFEEYSSESVDKGHSVQSNNMKMSVQFICMKMLGGACVRSRLKNKIKNALGIVLTKDSGAQASTSTLHGQLRPLYDWTYVFIPTPELYLLPSTELIELVRKALKEVNRKANATSTPIINMFMRKEPIATAHDINALKVEEGEEREVEPQFNRRVWVHDAWDDVQEALNAEGILSPNISNLPTWAQPDFAFPREMPSSPPSSNEEAFRRDSTHFTRRIFRSAPILKPQVLQPRRSER</sequence>
<proteinExistence type="predicted"/>
<evidence type="ECO:0000313" key="1">
    <source>
        <dbReference type="EMBL" id="KLO07821.1"/>
    </source>
</evidence>
<accession>A0A0H2RSI7</accession>
<gene>
    <name evidence="1" type="ORF">SCHPADRAFT_909110</name>
</gene>
<protein>
    <submittedName>
        <fullName evidence="1">Uncharacterized protein</fullName>
    </submittedName>
</protein>
<evidence type="ECO:0000313" key="2">
    <source>
        <dbReference type="Proteomes" id="UP000053477"/>
    </source>
</evidence>
<dbReference type="AlphaFoldDB" id="A0A0H2RSI7"/>